<feature type="transmembrane region" description="Helical" evidence="7">
    <location>
        <begin position="89"/>
        <end position="112"/>
    </location>
</feature>
<proteinExistence type="predicted"/>
<evidence type="ECO:0000256" key="5">
    <source>
        <dbReference type="ARBA" id="ARBA00037847"/>
    </source>
</evidence>
<evidence type="ECO:0000256" key="2">
    <source>
        <dbReference type="ARBA" id="ARBA00022729"/>
    </source>
</evidence>
<protein>
    <recommendedName>
        <fullName evidence="9">Myb-like domain-containing protein</fullName>
    </recommendedName>
</protein>
<feature type="region of interest" description="Disordered" evidence="6">
    <location>
        <begin position="226"/>
        <end position="247"/>
    </location>
</feature>
<evidence type="ECO:0000259" key="9">
    <source>
        <dbReference type="PROSITE" id="PS50090"/>
    </source>
</evidence>
<keyword evidence="11" id="KW-1185">Reference proteome</keyword>
<evidence type="ECO:0000256" key="8">
    <source>
        <dbReference type="SAM" id="SignalP"/>
    </source>
</evidence>
<evidence type="ECO:0000313" key="10">
    <source>
        <dbReference type="EMBL" id="KAK2182855.1"/>
    </source>
</evidence>
<feature type="region of interest" description="Disordered" evidence="6">
    <location>
        <begin position="343"/>
        <end position="395"/>
    </location>
</feature>
<dbReference type="Pfam" id="PF23082">
    <property type="entry name" value="Myb_DNA-binding_2"/>
    <property type="match status" value="1"/>
</dbReference>
<gene>
    <name evidence="10" type="ORF">NP493_333g02116</name>
</gene>
<feature type="chain" id="PRO_5041932750" description="Myb-like domain-containing protein" evidence="8">
    <location>
        <begin position="20"/>
        <end position="490"/>
    </location>
</feature>
<evidence type="ECO:0000313" key="11">
    <source>
        <dbReference type="Proteomes" id="UP001209878"/>
    </source>
</evidence>
<sequence length="490" mass="56123">MALTRLVFFLLCGVSAVVCFDYDELEIFDLVEEVNQNFYELLGIDQMAAVYEVLKDKGKREVYNNVLEHGLPDWRQPVFYYRRVRKLGLLEITLLLLLIFTVGHFLVIWSVYFEKRFELEEVIRSRKKKKKSRRVKQRDQEEEEFEEQVQEELACVPRPRLTDLIPCKLVMGVVAMVIAVPGCMVAAREQLKERMRPKREESEEEEEEEVKPFRRRHRVETVPDVEPEMADSSEPVLYSPIEDPLTDNMTQREAGTKILKDGTEWTDSDLALLSKAMAKLPGGTPHRWEKIAEMVGRSVAEVTAKSKKMKSGYAISVDPASQGITAKTDTKPAVSDEVMTTRLDLKASNPADSSATRSPGKLHKNKTATEHTNSAPQRPPKKTLIVSQTQPETEENKVIRVPNMDKRTLTLNNDSGNPQDGDAALWSQNEQKIFEWTLNLYPRGTTERWEKIAEHLPDKTKEDCVARFRYLADIVKKKKKALQSKELASS</sequence>
<dbReference type="AlphaFoldDB" id="A0AAD9L4S7"/>
<dbReference type="Proteomes" id="UP001209878">
    <property type="component" value="Unassembled WGS sequence"/>
</dbReference>
<keyword evidence="3 7" id="KW-1133">Transmembrane helix</keyword>
<organism evidence="10 11">
    <name type="scientific">Ridgeia piscesae</name>
    <name type="common">Tubeworm</name>
    <dbReference type="NCBI Taxonomy" id="27915"/>
    <lineage>
        <taxon>Eukaryota</taxon>
        <taxon>Metazoa</taxon>
        <taxon>Spiralia</taxon>
        <taxon>Lophotrochozoa</taxon>
        <taxon>Annelida</taxon>
        <taxon>Polychaeta</taxon>
        <taxon>Sedentaria</taxon>
        <taxon>Canalipalpata</taxon>
        <taxon>Sabellida</taxon>
        <taxon>Siboglinidae</taxon>
        <taxon>Ridgeia</taxon>
    </lineage>
</organism>
<dbReference type="EMBL" id="JAODUO010000333">
    <property type="protein sequence ID" value="KAK2182855.1"/>
    <property type="molecule type" value="Genomic_DNA"/>
</dbReference>
<comment type="subcellular location">
    <subcellularLocation>
        <location evidence="5">Endomembrane system</location>
        <topology evidence="5">Single-pass membrane protein</topology>
    </subcellularLocation>
</comment>
<dbReference type="Gene3D" id="1.10.10.60">
    <property type="entry name" value="Homeodomain-like"/>
    <property type="match status" value="2"/>
</dbReference>
<reference evidence="10" key="1">
    <citation type="journal article" date="2023" name="Mol. Biol. Evol.">
        <title>Third-Generation Sequencing Reveals the Adaptive Role of the Epigenome in Three Deep-Sea Polychaetes.</title>
        <authorList>
            <person name="Perez M."/>
            <person name="Aroh O."/>
            <person name="Sun Y."/>
            <person name="Lan Y."/>
            <person name="Juniper S.K."/>
            <person name="Young C.R."/>
            <person name="Angers B."/>
            <person name="Qian P.Y."/>
        </authorList>
    </citation>
    <scope>NUCLEOTIDE SEQUENCE</scope>
    <source>
        <strain evidence="10">R07B-5</strain>
    </source>
</reference>
<evidence type="ECO:0000256" key="6">
    <source>
        <dbReference type="SAM" id="MobiDB-lite"/>
    </source>
</evidence>
<accession>A0AAD9L4S7</accession>
<keyword evidence="4 7" id="KW-0472">Membrane</keyword>
<dbReference type="PANTHER" id="PTHR44653">
    <property type="entry name" value="DNAJ HOMOLOG SUBFAMILY C MEMBER 1"/>
    <property type="match status" value="1"/>
</dbReference>
<evidence type="ECO:0000256" key="4">
    <source>
        <dbReference type="ARBA" id="ARBA00023136"/>
    </source>
</evidence>
<dbReference type="InterPro" id="IPR001005">
    <property type="entry name" value="SANT/Myb"/>
</dbReference>
<comment type="caution">
    <text evidence="10">The sequence shown here is derived from an EMBL/GenBank/DDBJ whole genome shotgun (WGS) entry which is preliminary data.</text>
</comment>
<dbReference type="GO" id="GO:0012505">
    <property type="term" value="C:endomembrane system"/>
    <property type="evidence" value="ECO:0007669"/>
    <property type="project" value="UniProtKB-SubCell"/>
</dbReference>
<dbReference type="SMART" id="SM00717">
    <property type="entry name" value="SANT"/>
    <property type="match status" value="2"/>
</dbReference>
<evidence type="ECO:0000256" key="7">
    <source>
        <dbReference type="SAM" id="Phobius"/>
    </source>
</evidence>
<evidence type="ECO:0000256" key="1">
    <source>
        <dbReference type="ARBA" id="ARBA00022692"/>
    </source>
</evidence>
<keyword evidence="2 8" id="KW-0732">Signal</keyword>
<keyword evidence="1 7" id="KW-0812">Transmembrane</keyword>
<dbReference type="InterPro" id="IPR052606">
    <property type="entry name" value="DnaJ_domain_protein"/>
</dbReference>
<dbReference type="PANTHER" id="PTHR44653:SF2">
    <property type="entry name" value="DNAJ HOMOLOG SUBFAMILY C MEMBER 1"/>
    <property type="match status" value="1"/>
</dbReference>
<dbReference type="SUPFAM" id="SSF46689">
    <property type="entry name" value="Homeodomain-like"/>
    <property type="match status" value="2"/>
</dbReference>
<feature type="domain" description="Myb-like" evidence="9">
    <location>
        <begin position="426"/>
        <end position="472"/>
    </location>
</feature>
<feature type="signal peptide" evidence="8">
    <location>
        <begin position="1"/>
        <end position="19"/>
    </location>
</feature>
<evidence type="ECO:0000256" key="3">
    <source>
        <dbReference type="ARBA" id="ARBA00022989"/>
    </source>
</evidence>
<dbReference type="Pfam" id="PF00249">
    <property type="entry name" value="Myb_DNA-binding"/>
    <property type="match status" value="1"/>
</dbReference>
<name>A0AAD9L4S7_RIDPI</name>
<dbReference type="CDD" id="cd00167">
    <property type="entry name" value="SANT"/>
    <property type="match status" value="2"/>
</dbReference>
<dbReference type="InterPro" id="IPR009057">
    <property type="entry name" value="Homeodomain-like_sf"/>
</dbReference>
<dbReference type="PROSITE" id="PS50090">
    <property type="entry name" value="MYB_LIKE"/>
    <property type="match status" value="1"/>
</dbReference>